<accession>I7MKR0</accession>
<dbReference type="InParanoid" id="I7MKR0"/>
<sequence length="492" mass="58868">MKSLPDLPQQLIKNKKQIQIYTTKKKQIKFEVLEAFYNDFKNFASNYVLKDQMELKDLVYLGYNQKYYFNSIRQINKILIQSYRAEVNQNNGNCPSLVNIQYFKLSDLLIDLDNFLLLKALTVILFKSSNIKCLSYPLNMLQYLSSQKPNLEQLQLIFSGFTENIIDTKFCEELQKCQQLKSIEIEFCETNIQVQKAYLISKSIQNLPNLSKISIKMPLNKMQQGDRLVSIIKQDTQNNQLKQLKLGQYAKKQGLETFNYDLEIISNAPNLEELEISSYHVKLDENYLKKIIKNSQQKLQKLRKLDFTFKYSEFDQQLQIIKDEAKKFKSLEVLTTAGFFDDETTYFLFEYDKFGVIQKMLLNFQYWRNYGPYVSNPKHVIQENIKRQQLLEKEIQFSENNFRLASLRMQNLTFYQYKINFNEFSYEGTFEKQQLIKMMSSINQKIRKIYFIQLSYVNIFQGTDEEEQHFRESKIYYYIIRKYLYAVKFSDY</sequence>
<name>I7MKR0_TETTS</name>
<evidence type="ECO:0000313" key="2">
    <source>
        <dbReference type="Proteomes" id="UP000009168"/>
    </source>
</evidence>
<dbReference type="RefSeq" id="XP_001020103.2">
    <property type="nucleotide sequence ID" value="XM_001020103.2"/>
</dbReference>
<dbReference type="GeneID" id="7835942"/>
<dbReference type="InterPro" id="IPR032675">
    <property type="entry name" value="LRR_dom_sf"/>
</dbReference>
<dbReference type="SUPFAM" id="SSF52047">
    <property type="entry name" value="RNI-like"/>
    <property type="match status" value="1"/>
</dbReference>
<dbReference type="Proteomes" id="UP000009168">
    <property type="component" value="Unassembled WGS sequence"/>
</dbReference>
<evidence type="ECO:0000313" key="1">
    <source>
        <dbReference type="EMBL" id="EAR99858.2"/>
    </source>
</evidence>
<organism evidence="1 2">
    <name type="scientific">Tetrahymena thermophila (strain SB210)</name>
    <dbReference type="NCBI Taxonomy" id="312017"/>
    <lineage>
        <taxon>Eukaryota</taxon>
        <taxon>Sar</taxon>
        <taxon>Alveolata</taxon>
        <taxon>Ciliophora</taxon>
        <taxon>Intramacronucleata</taxon>
        <taxon>Oligohymenophorea</taxon>
        <taxon>Hymenostomatida</taxon>
        <taxon>Tetrahymenina</taxon>
        <taxon>Tetrahymenidae</taxon>
        <taxon>Tetrahymena</taxon>
    </lineage>
</organism>
<protein>
    <submittedName>
        <fullName evidence="1">Uncharacterized protein</fullName>
    </submittedName>
</protein>
<proteinExistence type="predicted"/>
<gene>
    <name evidence="1" type="ORF">TTHERM_00660400</name>
</gene>
<dbReference type="Gene3D" id="3.80.10.10">
    <property type="entry name" value="Ribonuclease Inhibitor"/>
    <property type="match status" value="1"/>
</dbReference>
<keyword evidence="2" id="KW-1185">Reference proteome</keyword>
<dbReference type="AlphaFoldDB" id="I7MKR0"/>
<dbReference type="KEGG" id="tet:TTHERM_00660400"/>
<reference evidence="2" key="1">
    <citation type="journal article" date="2006" name="PLoS Biol.">
        <title>Macronuclear genome sequence of the ciliate Tetrahymena thermophila, a model eukaryote.</title>
        <authorList>
            <person name="Eisen J.A."/>
            <person name="Coyne R.S."/>
            <person name="Wu M."/>
            <person name="Wu D."/>
            <person name="Thiagarajan M."/>
            <person name="Wortman J.R."/>
            <person name="Badger J.H."/>
            <person name="Ren Q."/>
            <person name="Amedeo P."/>
            <person name="Jones K.M."/>
            <person name="Tallon L.J."/>
            <person name="Delcher A.L."/>
            <person name="Salzberg S.L."/>
            <person name="Silva J.C."/>
            <person name="Haas B.J."/>
            <person name="Majoros W.H."/>
            <person name="Farzad M."/>
            <person name="Carlton J.M."/>
            <person name="Smith R.K. Jr."/>
            <person name="Garg J."/>
            <person name="Pearlman R.E."/>
            <person name="Karrer K.M."/>
            <person name="Sun L."/>
            <person name="Manning G."/>
            <person name="Elde N.C."/>
            <person name="Turkewitz A.P."/>
            <person name="Asai D.J."/>
            <person name="Wilkes D.E."/>
            <person name="Wang Y."/>
            <person name="Cai H."/>
            <person name="Collins K."/>
            <person name="Stewart B.A."/>
            <person name="Lee S.R."/>
            <person name="Wilamowska K."/>
            <person name="Weinberg Z."/>
            <person name="Ruzzo W.L."/>
            <person name="Wloga D."/>
            <person name="Gaertig J."/>
            <person name="Frankel J."/>
            <person name="Tsao C.-C."/>
            <person name="Gorovsky M.A."/>
            <person name="Keeling P.J."/>
            <person name="Waller R.F."/>
            <person name="Patron N.J."/>
            <person name="Cherry J.M."/>
            <person name="Stover N.A."/>
            <person name="Krieger C.J."/>
            <person name="del Toro C."/>
            <person name="Ryder H.F."/>
            <person name="Williamson S.C."/>
            <person name="Barbeau R.A."/>
            <person name="Hamilton E.P."/>
            <person name="Orias E."/>
        </authorList>
    </citation>
    <scope>NUCLEOTIDE SEQUENCE [LARGE SCALE GENOMIC DNA]</scope>
    <source>
        <strain evidence="2">SB210</strain>
    </source>
</reference>
<dbReference type="EMBL" id="GG662634">
    <property type="protein sequence ID" value="EAR99858.2"/>
    <property type="molecule type" value="Genomic_DNA"/>
</dbReference>